<dbReference type="InterPro" id="IPR036865">
    <property type="entry name" value="CRAL-TRIO_dom_sf"/>
</dbReference>
<dbReference type="InterPro" id="IPR001251">
    <property type="entry name" value="CRAL-TRIO_dom"/>
</dbReference>
<dbReference type="Pfam" id="PF00650">
    <property type="entry name" value="CRAL_TRIO"/>
    <property type="match status" value="1"/>
</dbReference>
<dbReference type="AlphaFoldDB" id="A0A8J1XTS8"/>
<dbReference type="Proteomes" id="UP000749559">
    <property type="component" value="Unassembled WGS sequence"/>
</dbReference>
<dbReference type="InterPro" id="IPR011074">
    <property type="entry name" value="CRAL/TRIO_N_dom"/>
</dbReference>
<reference evidence="1" key="1">
    <citation type="submission" date="2022-03" db="EMBL/GenBank/DDBJ databases">
        <authorList>
            <person name="Martin C."/>
        </authorList>
    </citation>
    <scope>NUCLEOTIDE SEQUENCE</scope>
</reference>
<dbReference type="SMART" id="SM00516">
    <property type="entry name" value="SEC14"/>
    <property type="match status" value="1"/>
</dbReference>
<dbReference type="Gene3D" id="1.10.8.20">
    <property type="entry name" value="N-terminal domain of phosphatidylinositol transfer protein sec14p"/>
    <property type="match status" value="1"/>
</dbReference>
<evidence type="ECO:0000313" key="2">
    <source>
        <dbReference type="Proteomes" id="UP000749559"/>
    </source>
</evidence>
<dbReference type="Gene3D" id="1.20.5.1200">
    <property type="entry name" value="Alpha-tocopherol transfer"/>
    <property type="match status" value="1"/>
</dbReference>
<dbReference type="Gene3D" id="3.40.525.10">
    <property type="entry name" value="CRAL-TRIO lipid binding domain"/>
    <property type="match status" value="1"/>
</dbReference>
<name>A0A8J1XTS8_OWEFU</name>
<keyword evidence="2" id="KW-1185">Reference proteome</keyword>
<dbReference type="SUPFAM" id="SSF52087">
    <property type="entry name" value="CRAL/TRIO domain"/>
    <property type="match status" value="1"/>
</dbReference>
<organism evidence="1 2">
    <name type="scientific">Owenia fusiformis</name>
    <name type="common">Polychaete worm</name>
    <dbReference type="NCBI Taxonomy" id="6347"/>
    <lineage>
        <taxon>Eukaryota</taxon>
        <taxon>Metazoa</taxon>
        <taxon>Spiralia</taxon>
        <taxon>Lophotrochozoa</taxon>
        <taxon>Annelida</taxon>
        <taxon>Polychaeta</taxon>
        <taxon>Sedentaria</taxon>
        <taxon>Canalipalpata</taxon>
        <taxon>Sabellida</taxon>
        <taxon>Oweniida</taxon>
        <taxon>Oweniidae</taxon>
        <taxon>Owenia</taxon>
    </lineage>
</organism>
<dbReference type="SUPFAM" id="SSF46938">
    <property type="entry name" value="CRAL/TRIO N-terminal domain"/>
    <property type="match status" value="1"/>
</dbReference>
<accession>A0A8J1XTS8</accession>
<dbReference type="OrthoDB" id="6682367at2759"/>
<dbReference type="GO" id="GO:0016020">
    <property type="term" value="C:membrane"/>
    <property type="evidence" value="ECO:0007669"/>
    <property type="project" value="TreeGrafter"/>
</dbReference>
<proteinExistence type="predicted"/>
<dbReference type="GO" id="GO:1902936">
    <property type="term" value="F:phosphatidylinositol bisphosphate binding"/>
    <property type="evidence" value="ECO:0007669"/>
    <property type="project" value="TreeGrafter"/>
</dbReference>
<evidence type="ECO:0000313" key="1">
    <source>
        <dbReference type="EMBL" id="CAH1779665.1"/>
    </source>
</evidence>
<comment type="caution">
    <text evidence="1">The sequence shown here is derived from an EMBL/GenBank/DDBJ whole genome shotgun (WGS) entry which is preliminary data.</text>
</comment>
<dbReference type="InterPro" id="IPR036273">
    <property type="entry name" value="CRAL/TRIO_N_dom_sf"/>
</dbReference>
<protein>
    <submittedName>
        <fullName evidence="1">Uncharacterized protein</fullName>
    </submittedName>
</protein>
<dbReference type="PROSITE" id="PS50191">
    <property type="entry name" value="CRAL_TRIO"/>
    <property type="match status" value="1"/>
</dbReference>
<dbReference type="PANTHER" id="PTHR10174:SF224">
    <property type="entry name" value="RETINOL-BINDING PROTEIN PINTA"/>
    <property type="match status" value="1"/>
</dbReference>
<dbReference type="CDD" id="cd00170">
    <property type="entry name" value="SEC14"/>
    <property type="match status" value="1"/>
</dbReference>
<dbReference type="PRINTS" id="PR00180">
    <property type="entry name" value="CRETINALDHBP"/>
</dbReference>
<gene>
    <name evidence="1" type="ORF">OFUS_LOCUS6452</name>
</gene>
<dbReference type="PANTHER" id="PTHR10174">
    <property type="entry name" value="ALPHA-TOCOPHEROL TRANSFER PROTEIN-RELATED"/>
    <property type="match status" value="1"/>
</dbReference>
<dbReference type="EMBL" id="CAIIXF020000003">
    <property type="protein sequence ID" value="CAH1779665.1"/>
    <property type="molecule type" value="Genomic_DNA"/>
</dbReference>
<sequence length="323" mass="37695">MTDWHKKIKNYLGEGTYECTLDDKVFKKAVKELNEDPKQRALQIEALRQWVIQQPHLRNTRTDDIFLLRFLRHAKFSQLKAQKTLDNFWTVRTVEGKGAPEWFKNMDPKDPKNEEILDIGMQVPLPGRDDNGRKVILVRTGGYDPYKHDFGFTLKTGFMMNDILLLDEENQVHGFVILLDFSEFGVAHATNWNREIIGKAMKCWQDVYPTRNKGVHYYNTPTLFNALMEIFRFFMKDKMKNRTKFHWASLESLHKDIPKRMLPDYLGGEAGTLEDLKKSWKAEVMANREELLLNGKYSVDESKRPSDDGTLGLQGSFRKLAVD</sequence>
<dbReference type="SMART" id="SM01100">
    <property type="entry name" value="CRAL_TRIO_N"/>
    <property type="match status" value="1"/>
</dbReference>